<dbReference type="Proteomes" id="UP000681720">
    <property type="component" value="Unassembled WGS sequence"/>
</dbReference>
<name>A0A8S2WPD6_9BILA</name>
<comment type="caution">
    <text evidence="1">The sequence shown here is derived from an EMBL/GenBank/DDBJ whole genome shotgun (WGS) entry which is preliminary data.</text>
</comment>
<organism evidence="1 3">
    <name type="scientific">Rotaria magnacalcarata</name>
    <dbReference type="NCBI Taxonomy" id="392030"/>
    <lineage>
        <taxon>Eukaryota</taxon>
        <taxon>Metazoa</taxon>
        <taxon>Spiralia</taxon>
        <taxon>Gnathifera</taxon>
        <taxon>Rotifera</taxon>
        <taxon>Eurotatoria</taxon>
        <taxon>Bdelloidea</taxon>
        <taxon>Philodinida</taxon>
        <taxon>Philodinidae</taxon>
        <taxon>Rotaria</taxon>
    </lineage>
</organism>
<dbReference type="Proteomes" id="UP000681967">
    <property type="component" value="Unassembled WGS sequence"/>
</dbReference>
<evidence type="ECO:0000313" key="3">
    <source>
        <dbReference type="Proteomes" id="UP000681967"/>
    </source>
</evidence>
<feature type="non-terminal residue" evidence="1">
    <location>
        <position position="1"/>
    </location>
</feature>
<evidence type="ECO:0000313" key="1">
    <source>
        <dbReference type="EMBL" id="CAF4454817.1"/>
    </source>
</evidence>
<sequence length="47" mass="5758">YFVLDFQSPGAWRRKGNSKEIENPHLTDNWDDSEGYYRKCTYWRSIK</sequence>
<accession>A0A8S2WPD6</accession>
<reference evidence="1" key="1">
    <citation type="submission" date="2021-02" db="EMBL/GenBank/DDBJ databases">
        <authorList>
            <person name="Nowell W R."/>
        </authorList>
    </citation>
    <scope>NUCLEOTIDE SEQUENCE</scope>
</reference>
<dbReference type="AlphaFoldDB" id="A0A8S2WPD6"/>
<gene>
    <name evidence="1" type="ORF">BYL167_LOCUS33928</name>
    <name evidence="2" type="ORF">GIL414_LOCUS40120</name>
</gene>
<evidence type="ECO:0000313" key="2">
    <source>
        <dbReference type="EMBL" id="CAF4628887.1"/>
    </source>
</evidence>
<dbReference type="EMBL" id="CAJOBH010067346">
    <property type="protein sequence ID" value="CAF4454817.1"/>
    <property type="molecule type" value="Genomic_DNA"/>
</dbReference>
<dbReference type="EMBL" id="CAJOBJ010110411">
    <property type="protein sequence ID" value="CAF4628887.1"/>
    <property type="molecule type" value="Genomic_DNA"/>
</dbReference>
<proteinExistence type="predicted"/>
<protein>
    <submittedName>
        <fullName evidence="1">Uncharacterized protein</fullName>
    </submittedName>
</protein>